<dbReference type="AlphaFoldDB" id="A0A8X6WCU9"/>
<evidence type="ECO:0000313" key="1">
    <source>
        <dbReference type="EMBL" id="GFY32662.1"/>
    </source>
</evidence>
<dbReference type="EMBL" id="BMAU01021403">
    <property type="protein sequence ID" value="GFY32662.1"/>
    <property type="molecule type" value="Genomic_DNA"/>
</dbReference>
<organism evidence="1 2">
    <name type="scientific">Trichonephila clavipes</name>
    <name type="common">Golden silk orbweaver</name>
    <name type="synonym">Nephila clavipes</name>
    <dbReference type="NCBI Taxonomy" id="2585209"/>
    <lineage>
        <taxon>Eukaryota</taxon>
        <taxon>Metazoa</taxon>
        <taxon>Ecdysozoa</taxon>
        <taxon>Arthropoda</taxon>
        <taxon>Chelicerata</taxon>
        <taxon>Arachnida</taxon>
        <taxon>Araneae</taxon>
        <taxon>Araneomorphae</taxon>
        <taxon>Entelegynae</taxon>
        <taxon>Araneoidea</taxon>
        <taxon>Nephilidae</taxon>
        <taxon>Trichonephila</taxon>
    </lineage>
</organism>
<protein>
    <submittedName>
        <fullName evidence="1">Uncharacterized protein</fullName>
    </submittedName>
</protein>
<keyword evidence="2" id="KW-1185">Reference proteome</keyword>
<dbReference type="Proteomes" id="UP000887159">
    <property type="component" value="Unassembled WGS sequence"/>
</dbReference>
<name>A0A8X6WCU9_TRICX</name>
<proteinExistence type="predicted"/>
<evidence type="ECO:0000313" key="2">
    <source>
        <dbReference type="Proteomes" id="UP000887159"/>
    </source>
</evidence>
<sequence length="152" mass="17783">MLEIYKSHGWYFIIVPKVAFPTFVENYVLPCRVETHLEFHGFPLAFFTDVPEVLNVQFERTEAGFFYKQNHSLITPHITENGIVPFEAMPSNLLNHETKKPLEIGDSYLQMKPLRHSPCQDKKIFTSLNELLGEEDWVRELLKNGSDEHFDE</sequence>
<accession>A0A8X6WCU9</accession>
<comment type="caution">
    <text evidence="1">The sequence shown here is derived from an EMBL/GenBank/DDBJ whole genome shotgun (WGS) entry which is preliminary data.</text>
</comment>
<reference evidence="1" key="1">
    <citation type="submission" date="2020-08" db="EMBL/GenBank/DDBJ databases">
        <title>Multicomponent nature underlies the extraordinary mechanical properties of spider dragline silk.</title>
        <authorList>
            <person name="Kono N."/>
            <person name="Nakamura H."/>
            <person name="Mori M."/>
            <person name="Yoshida Y."/>
            <person name="Ohtoshi R."/>
            <person name="Malay A.D."/>
            <person name="Moran D.A.P."/>
            <person name="Tomita M."/>
            <person name="Numata K."/>
            <person name="Arakawa K."/>
        </authorList>
    </citation>
    <scope>NUCLEOTIDE SEQUENCE</scope>
</reference>
<gene>
    <name evidence="1" type="ORF">TNCV_674171</name>
</gene>